<dbReference type="Gene3D" id="2.10.25.10">
    <property type="entry name" value="Laminin"/>
    <property type="match status" value="5"/>
</dbReference>
<feature type="compositionally biased region" description="Low complexity" evidence="6">
    <location>
        <begin position="28"/>
        <end position="174"/>
    </location>
</feature>
<reference evidence="8 9" key="1">
    <citation type="submission" date="2013-11" db="EMBL/GenBank/DDBJ databases">
        <title>Genome sequencing of Stegodyphus mimosarum.</title>
        <authorList>
            <person name="Bechsgaard J."/>
        </authorList>
    </citation>
    <scope>NUCLEOTIDE SEQUENCE [LARGE SCALE GENOMIC DNA]</scope>
</reference>
<dbReference type="SUPFAM" id="SSF57196">
    <property type="entry name" value="EGF/Laminin"/>
    <property type="match status" value="2"/>
</dbReference>
<evidence type="ECO:0000256" key="4">
    <source>
        <dbReference type="ARBA" id="ARBA00023157"/>
    </source>
</evidence>
<feature type="domain" description="EGF-like" evidence="7">
    <location>
        <begin position="210"/>
        <end position="246"/>
    </location>
</feature>
<organism evidence="8 9">
    <name type="scientific">Stegodyphus mimosarum</name>
    <name type="common">African social velvet spider</name>
    <dbReference type="NCBI Taxonomy" id="407821"/>
    <lineage>
        <taxon>Eukaryota</taxon>
        <taxon>Metazoa</taxon>
        <taxon>Ecdysozoa</taxon>
        <taxon>Arthropoda</taxon>
        <taxon>Chelicerata</taxon>
        <taxon>Arachnida</taxon>
        <taxon>Araneae</taxon>
        <taxon>Araneomorphae</taxon>
        <taxon>Entelegynae</taxon>
        <taxon>Eresoidea</taxon>
        <taxon>Eresidae</taxon>
        <taxon>Stegodyphus</taxon>
    </lineage>
</organism>
<dbReference type="InterPro" id="IPR049883">
    <property type="entry name" value="NOTCH1_EGF-like"/>
</dbReference>
<feature type="domain" description="EGF-like" evidence="7">
    <location>
        <begin position="771"/>
        <end position="808"/>
    </location>
</feature>
<feature type="region of interest" description="Disordered" evidence="6">
    <location>
        <begin position="28"/>
        <end position="208"/>
    </location>
</feature>
<dbReference type="Proteomes" id="UP000054359">
    <property type="component" value="Unassembled WGS sequence"/>
</dbReference>
<keyword evidence="1 5" id="KW-0245">EGF-like domain</keyword>
<feature type="compositionally biased region" description="Polar residues" evidence="6">
    <location>
        <begin position="176"/>
        <end position="208"/>
    </location>
</feature>
<dbReference type="GO" id="GO:0005509">
    <property type="term" value="F:calcium ion binding"/>
    <property type="evidence" value="ECO:0007669"/>
    <property type="project" value="InterPro"/>
</dbReference>
<dbReference type="OrthoDB" id="6429717at2759"/>
<feature type="non-terminal residue" evidence="8">
    <location>
        <position position="847"/>
    </location>
</feature>
<evidence type="ECO:0000256" key="6">
    <source>
        <dbReference type="SAM" id="MobiDB-lite"/>
    </source>
</evidence>
<keyword evidence="2" id="KW-0732">Signal</keyword>
<dbReference type="SMART" id="SM00179">
    <property type="entry name" value="EGF_CA"/>
    <property type="match status" value="2"/>
</dbReference>
<evidence type="ECO:0000256" key="5">
    <source>
        <dbReference type="PROSITE-ProRule" id="PRU00076"/>
    </source>
</evidence>
<evidence type="ECO:0000256" key="2">
    <source>
        <dbReference type="ARBA" id="ARBA00022729"/>
    </source>
</evidence>
<dbReference type="PROSITE" id="PS01187">
    <property type="entry name" value="EGF_CA"/>
    <property type="match status" value="1"/>
</dbReference>
<dbReference type="Pfam" id="PF00008">
    <property type="entry name" value="EGF"/>
    <property type="match status" value="1"/>
</dbReference>
<evidence type="ECO:0000256" key="1">
    <source>
        <dbReference type="ARBA" id="ARBA00022536"/>
    </source>
</evidence>
<dbReference type="InterPro" id="IPR001881">
    <property type="entry name" value="EGF-like_Ca-bd_dom"/>
</dbReference>
<dbReference type="CDD" id="cd00054">
    <property type="entry name" value="EGF_CA"/>
    <property type="match status" value="1"/>
</dbReference>
<dbReference type="PANTHER" id="PTHR24039:SF58">
    <property type="entry name" value="EGF-LIKE DOMAIN-CONTAINING PROTEIN"/>
    <property type="match status" value="1"/>
</dbReference>
<name>A0A087UPD0_STEMI</name>
<dbReference type="PROSITE" id="PS00022">
    <property type="entry name" value="EGF_1"/>
    <property type="match status" value="1"/>
</dbReference>
<accession>A0A087UPD0</accession>
<dbReference type="PROSITE" id="PS01186">
    <property type="entry name" value="EGF_2"/>
    <property type="match status" value="2"/>
</dbReference>
<protein>
    <submittedName>
        <fullName evidence="8">Matrilin-3</fullName>
    </submittedName>
</protein>
<dbReference type="STRING" id="407821.A0A087UPD0"/>
<evidence type="ECO:0000313" key="8">
    <source>
        <dbReference type="EMBL" id="KFM79219.1"/>
    </source>
</evidence>
<dbReference type="OMA" id="PIASTHY"/>
<dbReference type="FunFam" id="2.10.25.10:FF:000038">
    <property type="entry name" value="Fibrillin 2"/>
    <property type="match status" value="1"/>
</dbReference>
<evidence type="ECO:0000259" key="7">
    <source>
        <dbReference type="PROSITE" id="PS50026"/>
    </source>
</evidence>
<feature type="domain" description="EGF-like" evidence="7">
    <location>
        <begin position="331"/>
        <end position="374"/>
    </location>
</feature>
<proteinExistence type="predicted"/>
<dbReference type="PROSITE" id="PS50026">
    <property type="entry name" value="EGF_3"/>
    <property type="match status" value="3"/>
</dbReference>
<dbReference type="InterPro" id="IPR000152">
    <property type="entry name" value="EGF-type_Asp/Asn_hydroxyl_site"/>
</dbReference>
<dbReference type="PROSITE" id="PS00010">
    <property type="entry name" value="ASX_HYDROXYL"/>
    <property type="match status" value="1"/>
</dbReference>
<dbReference type="SMART" id="SM00181">
    <property type="entry name" value="EGF"/>
    <property type="match status" value="11"/>
</dbReference>
<dbReference type="AlphaFoldDB" id="A0A087UPD0"/>
<comment type="caution">
    <text evidence="5">Lacks conserved residue(s) required for the propagation of feature annotation.</text>
</comment>
<dbReference type="InterPro" id="IPR018097">
    <property type="entry name" value="EGF_Ca-bd_CS"/>
</dbReference>
<dbReference type="InterPro" id="IPR000742">
    <property type="entry name" value="EGF"/>
</dbReference>
<gene>
    <name evidence="8" type="ORF">X975_10564</name>
</gene>
<dbReference type="Pfam" id="PF07645">
    <property type="entry name" value="EGF_CA"/>
    <property type="match status" value="1"/>
</dbReference>
<keyword evidence="9" id="KW-1185">Reference proteome</keyword>
<dbReference type="PANTHER" id="PTHR24039">
    <property type="entry name" value="FIBRILLIN-RELATED"/>
    <property type="match status" value="1"/>
</dbReference>
<keyword evidence="4 5" id="KW-1015">Disulfide bond</keyword>
<dbReference type="EMBL" id="KK120854">
    <property type="protein sequence ID" value="KFM79219.1"/>
    <property type="molecule type" value="Genomic_DNA"/>
</dbReference>
<feature type="disulfide bond" evidence="5">
    <location>
        <begin position="236"/>
        <end position="245"/>
    </location>
</feature>
<keyword evidence="3" id="KW-0677">Repeat</keyword>
<sequence>MTTTSAQTSTLSSSTTQTASSTVLAKRTSWTVSSTHSTNSSQSTISTKRTLSTVSSTHSTKTSPSTISTKRTSSTVSSTHSTKTSPSTISTKRTSSTVSSTYSPSTNLTKSTSPSTILKSTSTSSSSTILTKSASSTVSSTYSIKTSPSSTSPSAIQNKTSMMTTQSTLSTILIPKTTQTNLETSPTGKGTSETARRTTQSYPHTSSQMPYKICKSNPCKNGGTCIEEIDEQKCLCPYPYGGLVCEDSEWCAEGMGKTLCSSDNCRFNFTANVGYCECPKDQYYDYEKRSCEVIDKCPLMTTKCRGINEECRNSECQCKEHFKRNSEKKCIHNFCETKSNPCGENGFCEDLLDDPGNVKCTCKDGYIFNGKTCEKVNKCDLPGTLGCSQICDPSDESCDCKPGFTLQSDKKTCRNSNSGSQCKKNNCGVGSCVTTGGRDICICPRTHKAKGLKCIDLCTVKEHPKGICPGEACLPDEKLGFKCKCEGKLTYDKNGVTCRKKLMCSEGNGTKTCAAKSAVCVEDFDAPAGYRCECSKNQEKDAGGVCRELCELKKYQKLCEQRSAVCDINGLKNCKCPPLLAFDDQERCTVIAQASYTAVLPIASTHYTANLQYSRSQAESGSIIDYDAITKDLQASMHLLFGPNYKFADVLSCNNSSKTLTCTVEIQFNSDPKEQVQLITQPGTCISSNSEDCFIPPALTLRKKEIKPDIITPTDPCAEDIKNKICGHNKVCNKAEDGSLNFECKCAQGFSSFGFYQPFSDKQTIIHKCEDINECLLPNACPNGTECLNTYGSFECPCQEGYKPLKESLDTKIVGCAEICDSKLCVHGTCEIIGAQFRCKCDSDYTG</sequence>
<evidence type="ECO:0000313" key="9">
    <source>
        <dbReference type="Proteomes" id="UP000054359"/>
    </source>
</evidence>
<evidence type="ECO:0000256" key="3">
    <source>
        <dbReference type="ARBA" id="ARBA00022737"/>
    </source>
</evidence>